<feature type="domain" description="SUF system FeS cluster assembly SufBD N-terminal" evidence="3">
    <location>
        <begin position="31"/>
        <end position="167"/>
    </location>
</feature>
<dbReference type="InterPro" id="IPR000825">
    <property type="entry name" value="SUF_FeS_clus_asmbl_SufBD_core"/>
</dbReference>
<protein>
    <submittedName>
        <fullName evidence="4">Fe-S cluster assembly protein SufD</fullName>
    </submittedName>
</protein>
<feature type="domain" description="SUF system FeS cluster assembly SufBD core" evidence="2">
    <location>
        <begin position="171"/>
        <end position="403"/>
    </location>
</feature>
<evidence type="ECO:0000259" key="2">
    <source>
        <dbReference type="Pfam" id="PF01458"/>
    </source>
</evidence>
<dbReference type="GO" id="GO:0016226">
    <property type="term" value="P:iron-sulfur cluster assembly"/>
    <property type="evidence" value="ECO:0007669"/>
    <property type="project" value="InterPro"/>
</dbReference>
<keyword evidence="5" id="KW-1185">Reference proteome</keyword>
<dbReference type="Pfam" id="PF19295">
    <property type="entry name" value="SufBD_N"/>
    <property type="match status" value="1"/>
</dbReference>
<evidence type="ECO:0000256" key="1">
    <source>
        <dbReference type="ARBA" id="ARBA00043967"/>
    </source>
</evidence>
<evidence type="ECO:0000259" key="3">
    <source>
        <dbReference type="Pfam" id="PF19295"/>
    </source>
</evidence>
<reference evidence="4 5" key="1">
    <citation type="submission" date="2020-04" db="EMBL/GenBank/DDBJ databases">
        <title>Luteolibacter sp. G-1-1-1 isolated from soil.</title>
        <authorList>
            <person name="Dahal R.H."/>
        </authorList>
    </citation>
    <scope>NUCLEOTIDE SEQUENCE [LARGE SCALE GENOMIC DNA]</scope>
    <source>
        <strain evidence="4 5">G-1-1-1</strain>
    </source>
</reference>
<name>A0A858RL09_9BACT</name>
<dbReference type="NCBIfam" id="TIGR01981">
    <property type="entry name" value="sufD"/>
    <property type="match status" value="1"/>
</dbReference>
<dbReference type="PANTHER" id="PTHR43575">
    <property type="entry name" value="PROTEIN ABCI7, CHLOROPLASTIC"/>
    <property type="match status" value="1"/>
</dbReference>
<gene>
    <name evidence="4" type="primary">sufD</name>
    <name evidence="4" type="ORF">HHL09_13230</name>
</gene>
<evidence type="ECO:0000313" key="4">
    <source>
        <dbReference type="EMBL" id="QJE96703.1"/>
    </source>
</evidence>
<dbReference type="EMBL" id="CP051774">
    <property type="protein sequence ID" value="QJE96703.1"/>
    <property type="molecule type" value="Genomic_DNA"/>
</dbReference>
<dbReference type="Pfam" id="PF01458">
    <property type="entry name" value="SUFBD_core"/>
    <property type="match status" value="1"/>
</dbReference>
<evidence type="ECO:0000313" key="5">
    <source>
        <dbReference type="Proteomes" id="UP000501812"/>
    </source>
</evidence>
<dbReference type="Proteomes" id="UP000501812">
    <property type="component" value="Chromosome"/>
</dbReference>
<dbReference type="InterPro" id="IPR045595">
    <property type="entry name" value="SufBD_N"/>
</dbReference>
<comment type="similarity">
    <text evidence="1">Belongs to the iron-sulfur cluster assembly SufBD family.</text>
</comment>
<dbReference type="PANTHER" id="PTHR43575:SF1">
    <property type="entry name" value="PROTEIN ABCI7, CHLOROPLASTIC"/>
    <property type="match status" value="1"/>
</dbReference>
<sequence>MPAVLEHPATLLESAPETPAAFPAWFAERQRAAWQRFLETPAPKRGDETWRFSSYKQMDFAGFSARSLVSSASQLVARSISLEEVAAKFVFANDQLIHSDAKLPEGVICLPLAEALVSHGDLVKEYFMKRDTRLGSAKWTALHEANLRNGLFVFVPANVEVAGTIEVFHWLEGQDTAIFPHTLVITGANAKVRVVDYFQSANDSDAGLAIAVNDLNAGPGSKLDYIAIQAFNEKTKVIQVNETGVAKDATAIGFILNTGAVWARNESLSRLEGEGSRSDMLSVSIPAREQEYDQRTFQHHVSPGAYSDLLYKNSLYDESRTIFSGLIFVDEGAHRTDAYQTCRNLFMSDEAEANSMPGLEINADDVKCSHGSTSSQISEDEIFYLRARGVDPVRARQLIARGFSVEVIERLGDEKVEEMVLRFLDDKFAHIAGGGA</sequence>
<dbReference type="AlphaFoldDB" id="A0A858RL09"/>
<dbReference type="InterPro" id="IPR011542">
    <property type="entry name" value="SUF_FeS_clus_asmbl_SufD"/>
</dbReference>
<dbReference type="KEGG" id="luo:HHL09_13230"/>
<dbReference type="SUPFAM" id="SSF101960">
    <property type="entry name" value="Stabilizer of iron transporter SufD"/>
    <property type="match status" value="1"/>
</dbReference>
<accession>A0A858RL09</accession>
<organism evidence="4 5">
    <name type="scientific">Luteolibacter luteus</name>
    <dbReference type="NCBI Taxonomy" id="2728835"/>
    <lineage>
        <taxon>Bacteria</taxon>
        <taxon>Pseudomonadati</taxon>
        <taxon>Verrucomicrobiota</taxon>
        <taxon>Verrucomicrobiia</taxon>
        <taxon>Verrucomicrobiales</taxon>
        <taxon>Verrucomicrobiaceae</taxon>
        <taxon>Luteolibacter</taxon>
    </lineage>
</organism>
<proteinExistence type="inferred from homology"/>
<dbReference type="RefSeq" id="WP_169455104.1">
    <property type="nucleotide sequence ID" value="NZ_CP051774.1"/>
</dbReference>
<dbReference type="InterPro" id="IPR055346">
    <property type="entry name" value="Fe-S_cluster_assembly_SufBD"/>
</dbReference>
<dbReference type="InterPro" id="IPR037284">
    <property type="entry name" value="SUF_FeS_clus_asmbl_SufBD_sf"/>
</dbReference>